<dbReference type="KEGG" id="xla:108707639"/>
<dbReference type="RefSeq" id="XP_018101128.1">
    <property type="nucleotide sequence ID" value="XM_018245639.2"/>
</dbReference>
<proteinExistence type="predicted"/>
<feature type="domain" description="Zinc finger CCHC" evidence="3">
    <location>
        <begin position="243"/>
        <end position="314"/>
    </location>
</feature>
<organism evidence="7">
    <name type="scientific">Xenopus laevis</name>
    <name type="common">African clawed frog</name>
    <dbReference type="NCBI Taxonomy" id="8355"/>
    <lineage>
        <taxon>Eukaryota</taxon>
        <taxon>Metazoa</taxon>
        <taxon>Chordata</taxon>
        <taxon>Craniata</taxon>
        <taxon>Vertebrata</taxon>
        <taxon>Euteleostomi</taxon>
        <taxon>Amphibia</taxon>
        <taxon>Batrachia</taxon>
        <taxon>Anura</taxon>
        <taxon>Pipoidea</taxon>
        <taxon>Pipidae</taxon>
        <taxon>Xenopodinae</taxon>
        <taxon>Xenopus</taxon>
        <taxon>Xenopus</taxon>
    </lineage>
</organism>
<dbReference type="Pfam" id="PF23058">
    <property type="entry name" value="RBD_ZCCHC3_2nd"/>
    <property type="match status" value="1"/>
</dbReference>
<reference evidence="5 6" key="1">
    <citation type="submission" date="2022-04" db="UniProtKB">
        <authorList>
            <consortium name="RefSeq"/>
        </authorList>
    </citation>
    <scope>IDENTIFICATION</scope>
    <source>
        <strain evidence="5 6">J_2021</strain>
        <tissue evidence="5 6">Erythrocytes</tissue>
    </source>
</reference>
<feature type="domain" description="CCHC-type" evidence="1">
    <location>
        <begin position="320"/>
        <end position="335"/>
    </location>
</feature>
<sequence>MEMDSNKTPQPGMELKVSATIAHSQEYAGLDKSGENVLCLSESVADVSQSDADISQTVADVSQSVAAELTLQGGTAELALPQVSEVNEDNPLDLHNLKVNTGPLPGLVDLQSNVNNLQQEQQRSPPPSNVRDSGALSEALQAGAQGLSPSRNRNIVRLCWTGDADHPLDRERALSLLFNSMGFQSEDIFAVSCVPGSKFDVNFQVAESLLKFWSLYKRERTTDMWRSVQARPVSSSQVKTVTIAFKHEMIRRKDVLSWLQQHCTVLSPVRRVRDIEQFWTGEWRAQVKLNVVNNVLQHLPITFFIWNERGVVSYSGQPRICYVCESTEHFASDCPIEKQRREADLNLYRMEDDDDDDYYTQYNGCGAETASCRQSVGIRL</sequence>
<gene>
    <name evidence="5 6 7" type="primary">LOC108707639</name>
</gene>
<dbReference type="RefSeq" id="XP_018101129.1">
    <property type="nucleotide sequence ID" value="XM_018245640.2"/>
</dbReference>
<evidence type="ECO:0000313" key="5">
    <source>
        <dbReference type="RefSeq" id="XP_018101128.1"/>
    </source>
</evidence>
<feature type="domain" description="Zinc finger CCHC" evidence="2">
    <location>
        <begin position="153"/>
        <end position="227"/>
    </location>
</feature>
<evidence type="ECO:0000259" key="2">
    <source>
        <dbReference type="Pfam" id="PF23057"/>
    </source>
</evidence>
<name>A0A8J0UFK9_XENLA</name>
<dbReference type="PANTHER" id="PTHR22639:SF9">
    <property type="entry name" value="ZINC FINGER CCHC DOMAIN-CONTAINING PROTEIN 3-LIKE"/>
    <property type="match status" value="1"/>
</dbReference>
<dbReference type="Pfam" id="PF00098">
    <property type="entry name" value="zf-CCHC"/>
    <property type="match status" value="1"/>
</dbReference>
<protein>
    <submittedName>
        <fullName evidence="5 6">Zinc finger CCHC domain-containing protein 3-like</fullName>
    </submittedName>
</protein>
<evidence type="ECO:0000259" key="1">
    <source>
        <dbReference type="Pfam" id="PF00098"/>
    </source>
</evidence>
<accession>A0A8J0UFK9</accession>
<dbReference type="InterPro" id="IPR042509">
    <property type="entry name" value="ZCCHC3"/>
</dbReference>
<dbReference type="InterPro" id="IPR057810">
    <property type="entry name" value="RBD_ZCCHC3_1st"/>
</dbReference>
<dbReference type="PANTHER" id="PTHR22639">
    <property type="entry name" value="GAG-RELATED PROTEIN"/>
    <property type="match status" value="1"/>
</dbReference>
<evidence type="ECO:0000313" key="6">
    <source>
        <dbReference type="RefSeq" id="XP_018101129.1"/>
    </source>
</evidence>
<dbReference type="InterPro" id="IPR001878">
    <property type="entry name" value="Znf_CCHC"/>
</dbReference>
<dbReference type="GeneID" id="108707639"/>
<dbReference type="GO" id="GO:0003690">
    <property type="term" value="F:double-stranded DNA binding"/>
    <property type="evidence" value="ECO:0007669"/>
    <property type="project" value="InterPro"/>
</dbReference>
<evidence type="ECO:0000313" key="7">
    <source>
        <dbReference type="RefSeq" id="XP_018101130.1"/>
    </source>
</evidence>
<dbReference type="RefSeq" id="XP_018101130.1">
    <property type="nucleotide sequence ID" value="XM_018245641.2"/>
</dbReference>
<dbReference type="Pfam" id="PF23057">
    <property type="entry name" value="RBD_ZCCHC3_1st"/>
    <property type="match status" value="1"/>
</dbReference>
<evidence type="ECO:0000313" key="4">
    <source>
        <dbReference type="Proteomes" id="UP000186698"/>
    </source>
</evidence>
<dbReference type="GO" id="GO:0003723">
    <property type="term" value="F:RNA binding"/>
    <property type="evidence" value="ECO:0007669"/>
    <property type="project" value="InterPro"/>
</dbReference>
<dbReference type="AlphaFoldDB" id="A0A8J0UFK9"/>
<evidence type="ECO:0000259" key="3">
    <source>
        <dbReference type="Pfam" id="PF23058"/>
    </source>
</evidence>
<dbReference type="GO" id="GO:0008270">
    <property type="term" value="F:zinc ion binding"/>
    <property type="evidence" value="ECO:0007669"/>
    <property type="project" value="InterPro"/>
</dbReference>
<dbReference type="OrthoDB" id="10064617at2759"/>
<keyword evidence="4" id="KW-1185">Reference proteome</keyword>
<dbReference type="InterPro" id="IPR057811">
    <property type="entry name" value="RBD_ZCCHC3_2nd"/>
</dbReference>
<dbReference type="Proteomes" id="UP000186698">
    <property type="component" value="Chromosome 2L"/>
</dbReference>
<dbReference type="GO" id="GO:0002218">
    <property type="term" value="P:activation of innate immune response"/>
    <property type="evidence" value="ECO:0007669"/>
    <property type="project" value="InterPro"/>
</dbReference>